<dbReference type="Gene3D" id="2.60.40.420">
    <property type="entry name" value="Cupredoxins - blue copper proteins"/>
    <property type="match status" value="3"/>
</dbReference>
<dbReference type="PANTHER" id="PTHR48267:SF1">
    <property type="entry name" value="BILIRUBIN OXIDASE"/>
    <property type="match status" value="1"/>
</dbReference>
<proteinExistence type="inferred from homology"/>
<comment type="caution">
    <text evidence="6">The sequence shown here is derived from an EMBL/GenBank/DDBJ whole genome shotgun (WGS) entry which is preliminary data.</text>
</comment>
<gene>
    <name evidence="6" type="primary">cotA</name>
    <name evidence="6" type="ORF">GCM10011409_19530</name>
</gene>
<feature type="region of interest" description="Disordered" evidence="2">
    <location>
        <begin position="539"/>
        <end position="559"/>
    </location>
</feature>
<dbReference type="GO" id="GO:0005507">
    <property type="term" value="F:copper ion binding"/>
    <property type="evidence" value="ECO:0007669"/>
    <property type="project" value="InterPro"/>
</dbReference>
<evidence type="ECO:0000259" key="5">
    <source>
        <dbReference type="Pfam" id="PF07732"/>
    </source>
</evidence>
<dbReference type="Pfam" id="PF00394">
    <property type="entry name" value="Cu-oxidase"/>
    <property type="match status" value="1"/>
</dbReference>
<dbReference type="Proteomes" id="UP000621492">
    <property type="component" value="Unassembled WGS sequence"/>
</dbReference>
<feature type="compositionally biased region" description="Basic and acidic residues" evidence="2">
    <location>
        <begin position="550"/>
        <end position="559"/>
    </location>
</feature>
<dbReference type="InterPro" id="IPR011707">
    <property type="entry name" value="Cu-oxidase-like_N"/>
</dbReference>
<organism evidence="6 7">
    <name type="scientific">Lentibacillus populi</name>
    <dbReference type="NCBI Taxonomy" id="1827502"/>
    <lineage>
        <taxon>Bacteria</taxon>
        <taxon>Bacillati</taxon>
        <taxon>Bacillota</taxon>
        <taxon>Bacilli</taxon>
        <taxon>Bacillales</taxon>
        <taxon>Bacillaceae</taxon>
        <taxon>Lentibacillus</taxon>
    </lineage>
</organism>
<evidence type="ECO:0000313" key="7">
    <source>
        <dbReference type="Proteomes" id="UP000621492"/>
    </source>
</evidence>
<reference evidence="6" key="1">
    <citation type="journal article" date="2014" name="Int. J. Syst. Evol. Microbiol.">
        <title>Complete genome sequence of Corynebacterium casei LMG S-19264T (=DSM 44701T), isolated from a smear-ripened cheese.</title>
        <authorList>
            <consortium name="US DOE Joint Genome Institute (JGI-PGF)"/>
            <person name="Walter F."/>
            <person name="Albersmeier A."/>
            <person name="Kalinowski J."/>
            <person name="Ruckert C."/>
        </authorList>
    </citation>
    <scope>NUCLEOTIDE SEQUENCE</scope>
    <source>
        <strain evidence="6">CGMCC 1.15454</strain>
    </source>
</reference>
<protein>
    <submittedName>
        <fullName evidence="6">Spore coat protein A</fullName>
    </submittedName>
</protein>
<dbReference type="PANTHER" id="PTHR48267">
    <property type="entry name" value="CUPREDOXIN SUPERFAMILY PROTEIN"/>
    <property type="match status" value="1"/>
</dbReference>
<dbReference type="InterPro" id="IPR001117">
    <property type="entry name" value="Cu-oxidase_2nd"/>
</dbReference>
<feature type="domain" description="Plastocyanin-like" evidence="3">
    <location>
        <begin position="297"/>
        <end position="406"/>
    </location>
</feature>
<dbReference type="CDD" id="cd13844">
    <property type="entry name" value="CuRO_1_BOD_CotA_like"/>
    <property type="match status" value="1"/>
</dbReference>
<dbReference type="EMBL" id="BMJD01000012">
    <property type="protein sequence ID" value="GGB42066.1"/>
    <property type="molecule type" value="Genomic_DNA"/>
</dbReference>
<feature type="domain" description="Plastocyanin-like" evidence="5">
    <location>
        <begin position="137"/>
        <end position="185"/>
    </location>
</feature>
<dbReference type="AlphaFoldDB" id="A0A9W5TXU8"/>
<comment type="similarity">
    <text evidence="1">Belongs to the multicopper oxidase family.</text>
</comment>
<evidence type="ECO:0000259" key="4">
    <source>
        <dbReference type="Pfam" id="PF07731"/>
    </source>
</evidence>
<accession>A0A9W5TXU8</accession>
<dbReference type="CDD" id="cd13891">
    <property type="entry name" value="CuRO_3_CotA_like"/>
    <property type="match status" value="1"/>
</dbReference>
<keyword evidence="6" id="KW-0167">Capsid protein</keyword>
<keyword evidence="6" id="KW-0946">Virion</keyword>
<evidence type="ECO:0000256" key="2">
    <source>
        <dbReference type="SAM" id="MobiDB-lite"/>
    </source>
</evidence>
<keyword evidence="7" id="KW-1185">Reference proteome</keyword>
<dbReference type="GO" id="GO:0016491">
    <property type="term" value="F:oxidoreductase activity"/>
    <property type="evidence" value="ECO:0007669"/>
    <property type="project" value="InterPro"/>
</dbReference>
<feature type="domain" description="Plastocyanin-like" evidence="4">
    <location>
        <begin position="466"/>
        <end position="600"/>
    </location>
</feature>
<dbReference type="Pfam" id="PF07731">
    <property type="entry name" value="Cu-oxidase_2"/>
    <property type="match status" value="1"/>
</dbReference>
<reference evidence="6" key="2">
    <citation type="submission" date="2020-09" db="EMBL/GenBank/DDBJ databases">
        <authorList>
            <person name="Sun Q."/>
            <person name="Zhou Y."/>
        </authorList>
    </citation>
    <scope>NUCLEOTIDE SEQUENCE</scope>
    <source>
        <strain evidence="6">CGMCC 1.15454</strain>
    </source>
</reference>
<name>A0A9W5TXU8_9BACI</name>
<evidence type="ECO:0000256" key="1">
    <source>
        <dbReference type="ARBA" id="ARBA00010609"/>
    </source>
</evidence>
<evidence type="ECO:0000259" key="3">
    <source>
        <dbReference type="Pfam" id="PF00394"/>
    </source>
</evidence>
<evidence type="ECO:0000313" key="6">
    <source>
        <dbReference type="EMBL" id="GGB42066.1"/>
    </source>
</evidence>
<dbReference type="InterPro" id="IPR008972">
    <property type="entry name" value="Cupredoxin"/>
</dbReference>
<feature type="domain" description="Plastocyanin-like" evidence="5">
    <location>
        <begin position="191"/>
        <end position="268"/>
    </location>
</feature>
<dbReference type="CDD" id="cd13868">
    <property type="entry name" value="CuRO_2_CotA_like"/>
    <property type="match status" value="1"/>
</dbReference>
<sequence length="602" mass="69186">MNINDGVSHNSHNFSKPCTNPHCFNPNCKCGDQCKCTSENQCDSTEANSHNMHNGSKPCTNPHCNNPNCKCGDQCKCTPNNQCGCNETNPPKINLTKFVDELPIPPVLKPRWKDQFYTYYEVNMTEFKQSLHSELNDTTVWGYEGSYPGPTIEVESGEIVFIKWINNLPDKHLLPVDYTVHGAHMDVPEVRTVVHVHGACVEWESDGYPEAWFTKGFKQVGRYFRKQVYRYDNCNHACTLWYHDHTLGITRLNIYAGLAGFYLIRDQRERYLNLPSGTYDIPLMLQDRTFNKDGSLYYPKQPEQPIPELETSIIPEFIGDTILVNGKVYPYLKVEPRKYRFRLLNASNTRFFRMKLDSGQLMYQIATDGGFMEYPIGVTEIMLSPAERAEVIIDFTNLEGKSIIMTNDAPAPFPTGDPVDENTGTVMQFSVTLPLSSVDTSVIPANMMSLPQLNEQSASRVRYLTLNDNMDKYGREFMLLDNKQWDAPITENPKLGSTEIWYLINLTDDSHPIHIHLIDFQILDRRDFDVEKYNKEGVIHYTGPATPPEPQERGGKDTVRANPKQVTRIIMKFGPFTGLYVWHCHILEHEDWEMMRPFMVIR</sequence>
<dbReference type="InterPro" id="IPR045087">
    <property type="entry name" value="Cu-oxidase_fam"/>
</dbReference>
<dbReference type="InterPro" id="IPR011706">
    <property type="entry name" value="Cu-oxidase_C"/>
</dbReference>
<dbReference type="Pfam" id="PF07732">
    <property type="entry name" value="Cu-oxidase_3"/>
    <property type="match status" value="2"/>
</dbReference>
<dbReference type="SUPFAM" id="SSF49503">
    <property type="entry name" value="Cupredoxins"/>
    <property type="match status" value="3"/>
</dbReference>